<feature type="chain" id="PRO_5045340567" evidence="1">
    <location>
        <begin position="22"/>
        <end position="279"/>
    </location>
</feature>
<evidence type="ECO:0000313" key="3">
    <source>
        <dbReference type="EMBL" id="MFD2918369.1"/>
    </source>
</evidence>
<reference evidence="4" key="1">
    <citation type="journal article" date="2019" name="Int. J. Syst. Evol. Microbiol.">
        <title>The Global Catalogue of Microorganisms (GCM) 10K type strain sequencing project: providing services to taxonomists for standard genome sequencing and annotation.</title>
        <authorList>
            <consortium name="The Broad Institute Genomics Platform"/>
            <consortium name="The Broad Institute Genome Sequencing Center for Infectious Disease"/>
            <person name="Wu L."/>
            <person name="Ma J."/>
        </authorList>
    </citation>
    <scope>NUCLEOTIDE SEQUENCE [LARGE SCALE GENOMIC DNA]</scope>
    <source>
        <strain evidence="4">KCTC 23299</strain>
    </source>
</reference>
<dbReference type="InterPro" id="IPR025665">
    <property type="entry name" value="Beta-barrel_OMP_2"/>
</dbReference>
<dbReference type="EMBL" id="JBHUOZ010000001">
    <property type="protein sequence ID" value="MFD2918369.1"/>
    <property type="molecule type" value="Genomic_DNA"/>
</dbReference>
<evidence type="ECO:0000313" key="4">
    <source>
        <dbReference type="Proteomes" id="UP001597511"/>
    </source>
</evidence>
<protein>
    <submittedName>
        <fullName evidence="3">Outer membrane beta-barrel protein</fullName>
    </submittedName>
</protein>
<proteinExistence type="predicted"/>
<organism evidence="3 4">
    <name type="scientific">Terrimonas rubra</name>
    <dbReference type="NCBI Taxonomy" id="1035890"/>
    <lineage>
        <taxon>Bacteria</taxon>
        <taxon>Pseudomonadati</taxon>
        <taxon>Bacteroidota</taxon>
        <taxon>Chitinophagia</taxon>
        <taxon>Chitinophagales</taxon>
        <taxon>Chitinophagaceae</taxon>
        <taxon>Terrimonas</taxon>
    </lineage>
</organism>
<dbReference type="Proteomes" id="UP001597511">
    <property type="component" value="Unassembled WGS sequence"/>
</dbReference>
<feature type="domain" description="Outer membrane protein beta-barrel" evidence="2">
    <location>
        <begin position="128"/>
        <end position="255"/>
    </location>
</feature>
<sequence length="279" mass="31536">MKRILLLCATVCTLLSSYAQTDTLPKKDLPLGGENDTLIVGGMVIIRGNDAEAKMLRKKMYKPKNITTNWFVLDLGFSNFVDNTQYGVGTAANAYAPGSNEDWFKTKFGNSINVNIWLAMQKVNLVKHYVNLKYAAGLELNNYRFKSPIVYKKITGTNTGSPVVELDDVRNFKKSRLSADYITVPLMLNFNFTPHNEREFGFSAGVSASVLYNSRHVIKTSEDGKQKVKDDFDLNRWKLSYVGELSLGFIKFYGSYAFKSMYNKGLDMTPYTLGVRFSY</sequence>
<dbReference type="RefSeq" id="WP_386094368.1">
    <property type="nucleotide sequence ID" value="NZ_JBHUOZ010000001.1"/>
</dbReference>
<evidence type="ECO:0000256" key="1">
    <source>
        <dbReference type="SAM" id="SignalP"/>
    </source>
</evidence>
<dbReference type="Pfam" id="PF13568">
    <property type="entry name" value="OMP_b-brl_2"/>
    <property type="match status" value="1"/>
</dbReference>
<keyword evidence="4" id="KW-1185">Reference proteome</keyword>
<keyword evidence="1" id="KW-0732">Signal</keyword>
<evidence type="ECO:0000259" key="2">
    <source>
        <dbReference type="Pfam" id="PF13568"/>
    </source>
</evidence>
<gene>
    <name evidence="3" type="ORF">ACFS6H_01530</name>
</gene>
<feature type="signal peptide" evidence="1">
    <location>
        <begin position="1"/>
        <end position="21"/>
    </location>
</feature>
<accession>A0ABW5ZZC2</accession>
<comment type="caution">
    <text evidence="3">The sequence shown here is derived from an EMBL/GenBank/DDBJ whole genome shotgun (WGS) entry which is preliminary data.</text>
</comment>
<name>A0ABW5ZZC2_9BACT</name>